<dbReference type="RefSeq" id="WP_011398008.1">
    <property type="nucleotide sequence ID" value="NC_007645.1"/>
</dbReference>
<gene>
    <name evidence="2" type="ordered locus">HCH_04234</name>
</gene>
<dbReference type="Proteomes" id="UP000000238">
    <property type="component" value="Chromosome"/>
</dbReference>
<feature type="compositionally biased region" description="Basic and acidic residues" evidence="1">
    <location>
        <begin position="247"/>
        <end position="266"/>
    </location>
</feature>
<dbReference type="EMBL" id="CP000155">
    <property type="protein sequence ID" value="ABC30941.1"/>
    <property type="molecule type" value="Genomic_DNA"/>
</dbReference>
<dbReference type="STRING" id="349521.HCH_04234"/>
<evidence type="ECO:0000256" key="1">
    <source>
        <dbReference type="SAM" id="MobiDB-lite"/>
    </source>
</evidence>
<proteinExistence type="predicted"/>
<sequence>MTESTTSGSASITQQISVLEKKRSALLRLVRATSSLEKLRQSFQAVLQLGAKKMTLSTSALKSFESLGRKVRNLPDSEVKVRLGNLDDHVQSNLGRVTEMALQLVDAEEAIDEKFEEINQVVGDFSRYARTSIAMRVLLERRGVKIAPLKISLPVEDIKRRLSRVCEQEKSCRKQAEEQIVSMHEGIGVMLSNPTCTAMQRQVLEAVDHALMENLEHIQAGKSLADLPTPIEEIELETPRPGAVTKSAEEKELAQEKEQAVKRREAAPPTPVKNEKPNANKSPRPESPPKSPSGVMGRFFEWLNTPWSVGWKDLRKKKRDGRRK</sequence>
<dbReference type="AlphaFoldDB" id="Q2SEI3"/>
<organism evidence="2 3">
    <name type="scientific">Hahella chejuensis (strain KCTC 2396)</name>
    <dbReference type="NCBI Taxonomy" id="349521"/>
    <lineage>
        <taxon>Bacteria</taxon>
        <taxon>Pseudomonadati</taxon>
        <taxon>Pseudomonadota</taxon>
        <taxon>Gammaproteobacteria</taxon>
        <taxon>Oceanospirillales</taxon>
        <taxon>Hahellaceae</taxon>
        <taxon>Hahella</taxon>
    </lineage>
</organism>
<dbReference type="eggNOG" id="ENOG5034B4Q">
    <property type="taxonomic scope" value="Bacteria"/>
</dbReference>
<dbReference type="HOGENOM" id="CLU_975935_0_0_6"/>
<name>Q2SEI3_HAHCH</name>
<evidence type="ECO:0000313" key="3">
    <source>
        <dbReference type="Proteomes" id="UP000000238"/>
    </source>
</evidence>
<protein>
    <submittedName>
        <fullName evidence="2">Uncharacterized protein</fullName>
    </submittedName>
</protein>
<accession>Q2SEI3</accession>
<feature type="region of interest" description="Disordered" evidence="1">
    <location>
        <begin position="233"/>
        <end position="297"/>
    </location>
</feature>
<dbReference type="KEGG" id="hch:HCH_04234"/>
<reference evidence="2 3" key="1">
    <citation type="journal article" date="2005" name="Nucleic Acids Res.">
        <title>Genomic blueprint of Hahella chejuensis, a marine microbe producing an algicidal agent.</title>
        <authorList>
            <person name="Jeong H."/>
            <person name="Yim J.H."/>
            <person name="Lee C."/>
            <person name="Choi S.-H."/>
            <person name="Park Y.K."/>
            <person name="Yoon S.H."/>
            <person name="Hur C.-G."/>
            <person name="Kang H.-Y."/>
            <person name="Kim D."/>
            <person name="Lee H.H."/>
            <person name="Park K.H."/>
            <person name="Park S.-H."/>
            <person name="Park H.-S."/>
            <person name="Lee H.K."/>
            <person name="Oh T.K."/>
            <person name="Kim J.F."/>
        </authorList>
    </citation>
    <scope>NUCLEOTIDE SEQUENCE [LARGE SCALE GENOMIC DNA]</scope>
    <source>
        <strain evidence="2 3">KCTC 2396</strain>
    </source>
</reference>
<dbReference type="OrthoDB" id="6193385at2"/>
<keyword evidence="3" id="KW-1185">Reference proteome</keyword>
<evidence type="ECO:0000313" key="2">
    <source>
        <dbReference type="EMBL" id="ABC30941.1"/>
    </source>
</evidence>